<dbReference type="PANTHER" id="PTHR34987:SF4">
    <property type="entry name" value="ALPHA-L-RHAMNOSIDASE C-TERMINAL DOMAIN-CONTAINING PROTEIN"/>
    <property type="match status" value="1"/>
</dbReference>
<keyword evidence="3" id="KW-1185">Reference proteome</keyword>
<dbReference type="Gene3D" id="1.50.10.10">
    <property type="match status" value="1"/>
</dbReference>
<dbReference type="GO" id="GO:0005975">
    <property type="term" value="P:carbohydrate metabolic process"/>
    <property type="evidence" value="ECO:0007669"/>
    <property type="project" value="InterPro"/>
</dbReference>
<dbReference type="OrthoDB" id="10036721at2759"/>
<name>A0A165PXS5_EXIGL</name>
<dbReference type="SUPFAM" id="SSF48208">
    <property type="entry name" value="Six-hairpin glycosidases"/>
    <property type="match status" value="1"/>
</dbReference>
<dbReference type="AlphaFoldDB" id="A0A165PXS5"/>
<evidence type="ECO:0000313" key="3">
    <source>
        <dbReference type="Proteomes" id="UP000077266"/>
    </source>
</evidence>
<organism evidence="2 3">
    <name type="scientific">Exidia glandulosa HHB12029</name>
    <dbReference type="NCBI Taxonomy" id="1314781"/>
    <lineage>
        <taxon>Eukaryota</taxon>
        <taxon>Fungi</taxon>
        <taxon>Dikarya</taxon>
        <taxon>Basidiomycota</taxon>
        <taxon>Agaricomycotina</taxon>
        <taxon>Agaricomycetes</taxon>
        <taxon>Auriculariales</taxon>
        <taxon>Exidiaceae</taxon>
        <taxon>Exidia</taxon>
    </lineage>
</organism>
<protein>
    <recommendedName>
        <fullName evidence="1">Glycosyl hydrolase family 78 alpha-rhamnosidase N-terminal domain-containing protein</fullName>
    </recommendedName>
</protein>
<gene>
    <name evidence="2" type="ORF">EXIGLDRAFT_730918</name>
</gene>
<dbReference type="InterPro" id="IPR012341">
    <property type="entry name" value="6hp_glycosidase-like_sf"/>
</dbReference>
<dbReference type="PANTHER" id="PTHR34987">
    <property type="entry name" value="C, PUTATIVE (AFU_ORTHOLOGUE AFUA_3G02880)-RELATED"/>
    <property type="match status" value="1"/>
</dbReference>
<dbReference type="EMBL" id="KV425886">
    <property type="protein sequence ID" value="KZW02807.1"/>
    <property type="molecule type" value="Genomic_DNA"/>
</dbReference>
<sequence length="542" mass="60504">MAAWLESAQTLVPTLNTRSVVSIARVVLEKDSHEPLGWRYDHIAGDPSSSDILSPRSSIIWDFGDHYVGHFSVTVHGIPRPKPPGDIHGSHVDAPARLRITFGEVARDVAEDFHPYTGWLSESWLPQEIVNVDFMPYRLEIPRRHAFRFVRIDVVATSDNFNVKFENVRADVVTSANLELLPPPLTRDTFRSFSEELTHEEMDILVAVDKVSIRTLTECMQTVFEDGPRRDRRLWLGDLRVQALTYFSLGLADTSLIKRCILLHAALPYDDTGRVAACIFEHPMPHAGNNFIVDYSLLFGVTLLEYVQATGDDALGRDLFALALKQLELAFAYVDRDCLFSIPDGVWLFIDWVDGLDKQASMQGVVILACKALSALADRLGLSSQAFVPHNNGTLSLSAAIDLMTEAAYRSLWDPVRSIFVSGPDRQVSWASQAWLILADACPDPQACMKAISVTNGAVAPKTPYGHHYVVDAYLHAGLKVDALRYIARYWGSMITAGADTFFEAWDPSDPQFSPYGDAHVNSYCHGWSCTPAYFLRSRLKE</sequence>
<dbReference type="Proteomes" id="UP000077266">
    <property type="component" value="Unassembled WGS sequence"/>
</dbReference>
<evidence type="ECO:0000313" key="2">
    <source>
        <dbReference type="EMBL" id="KZW02807.1"/>
    </source>
</evidence>
<reference evidence="2 3" key="1">
    <citation type="journal article" date="2016" name="Mol. Biol. Evol.">
        <title>Comparative Genomics of Early-Diverging Mushroom-Forming Fungi Provides Insights into the Origins of Lignocellulose Decay Capabilities.</title>
        <authorList>
            <person name="Nagy L.G."/>
            <person name="Riley R."/>
            <person name="Tritt A."/>
            <person name="Adam C."/>
            <person name="Daum C."/>
            <person name="Floudas D."/>
            <person name="Sun H."/>
            <person name="Yadav J.S."/>
            <person name="Pangilinan J."/>
            <person name="Larsson K.H."/>
            <person name="Matsuura K."/>
            <person name="Barry K."/>
            <person name="Labutti K."/>
            <person name="Kuo R."/>
            <person name="Ohm R.A."/>
            <person name="Bhattacharya S.S."/>
            <person name="Shirouzu T."/>
            <person name="Yoshinaga Y."/>
            <person name="Martin F.M."/>
            <person name="Grigoriev I.V."/>
            <person name="Hibbett D.S."/>
        </authorList>
    </citation>
    <scope>NUCLEOTIDE SEQUENCE [LARGE SCALE GENOMIC DNA]</scope>
    <source>
        <strain evidence="2 3">HHB12029</strain>
    </source>
</reference>
<evidence type="ECO:0000259" key="1">
    <source>
        <dbReference type="Pfam" id="PF21104"/>
    </source>
</evidence>
<proteinExistence type="predicted"/>
<dbReference type="GO" id="GO:0003824">
    <property type="term" value="F:catalytic activity"/>
    <property type="evidence" value="ECO:0007669"/>
    <property type="project" value="UniProtKB-ARBA"/>
</dbReference>
<dbReference type="InterPro" id="IPR049164">
    <property type="entry name" value="Glyco_hydro_78_N"/>
</dbReference>
<dbReference type="InterPro" id="IPR008928">
    <property type="entry name" value="6-hairpin_glycosidase_sf"/>
</dbReference>
<dbReference type="Pfam" id="PF21104">
    <property type="entry name" value="Glyco_hydro_78_N"/>
    <property type="match status" value="1"/>
</dbReference>
<dbReference type="InParanoid" id="A0A165PXS5"/>
<feature type="domain" description="Glycosyl hydrolase family 78 alpha-rhamnosidase N-terminal" evidence="1">
    <location>
        <begin position="25"/>
        <end position="170"/>
    </location>
</feature>
<accession>A0A165PXS5</accession>